<dbReference type="Proteomes" id="UP001649381">
    <property type="component" value="Unassembled WGS sequence"/>
</dbReference>
<dbReference type="InterPro" id="IPR013785">
    <property type="entry name" value="Aldolase_TIM"/>
</dbReference>
<evidence type="ECO:0000256" key="6">
    <source>
        <dbReference type="ARBA" id="ARBA00023239"/>
    </source>
</evidence>
<evidence type="ECO:0000256" key="1">
    <source>
        <dbReference type="ARBA" id="ARBA00004733"/>
    </source>
</evidence>
<reference evidence="10 11" key="1">
    <citation type="submission" date="2022-01" db="EMBL/GenBank/DDBJ databases">
        <title>Alkalihalobacillus sp. EGI L200015, a novel bacterium isolated from a salt lake sediment.</title>
        <authorList>
            <person name="Gao L."/>
            <person name="Fang B.-Z."/>
            <person name="Li W.-J."/>
        </authorList>
    </citation>
    <scope>NUCLEOTIDE SEQUENCE [LARGE SCALE GENOMIC DNA]</scope>
    <source>
        <strain evidence="10 11">KCTC 12718</strain>
    </source>
</reference>
<dbReference type="InterPro" id="IPR011060">
    <property type="entry name" value="RibuloseP-bd_barrel"/>
</dbReference>
<dbReference type="Pfam" id="PF00290">
    <property type="entry name" value="Trp_syntA"/>
    <property type="match status" value="1"/>
</dbReference>
<protein>
    <recommendedName>
        <fullName evidence="8">Tryptophan synthase alpha chain</fullName>
        <ecNumber evidence="8">4.2.1.20</ecNumber>
    </recommendedName>
</protein>
<gene>
    <name evidence="8 10" type="primary">trpA</name>
    <name evidence="10" type="ORF">L2716_06825</name>
</gene>
<evidence type="ECO:0000256" key="8">
    <source>
        <dbReference type="HAMAP-Rule" id="MF_00131"/>
    </source>
</evidence>
<comment type="similarity">
    <text evidence="8 9">Belongs to the TrpA family.</text>
</comment>
<dbReference type="PANTHER" id="PTHR43406:SF1">
    <property type="entry name" value="TRYPTOPHAN SYNTHASE ALPHA CHAIN, CHLOROPLASTIC"/>
    <property type="match status" value="1"/>
</dbReference>
<evidence type="ECO:0000313" key="11">
    <source>
        <dbReference type="Proteomes" id="UP001649381"/>
    </source>
</evidence>
<feature type="active site" description="Proton acceptor" evidence="8">
    <location>
        <position position="46"/>
    </location>
</feature>
<keyword evidence="4 8" id="KW-0822">Tryptophan biosynthesis</keyword>
<feature type="active site" description="Proton acceptor" evidence="8">
    <location>
        <position position="57"/>
    </location>
</feature>
<keyword evidence="5 8" id="KW-0057">Aromatic amino acid biosynthesis</keyword>
<comment type="pathway">
    <text evidence="1 8">Amino-acid biosynthesis; L-tryptophan biosynthesis; L-tryptophan from chorismate: step 5/5.</text>
</comment>
<dbReference type="InterPro" id="IPR002028">
    <property type="entry name" value="Trp_synthase_suA"/>
</dbReference>
<evidence type="ECO:0000256" key="4">
    <source>
        <dbReference type="ARBA" id="ARBA00022822"/>
    </source>
</evidence>
<keyword evidence="6 8" id="KW-0456">Lyase</keyword>
<keyword evidence="3 8" id="KW-0028">Amino-acid biosynthesis</keyword>
<accession>A0ABS9H0Y6</accession>
<dbReference type="PROSITE" id="PS00167">
    <property type="entry name" value="TRP_SYNTHASE_ALPHA"/>
    <property type="match status" value="1"/>
</dbReference>
<proteinExistence type="inferred from homology"/>
<keyword evidence="11" id="KW-1185">Reference proteome</keyword>
<evidence type="ECO:0000256" key="3">
    <source>
        <dbReference type="ARBA" id="ARBA00022605"/>
    </source>
</evidence>
<evidence type="ECO:0000256" key="7">
    <source>
        <dbReference type="ARBA" id="ARBA00049047"/>
    </source>
</evidence>
<dbReference type="Gene3D" id="3.20.20.70">
    <property type="entry name" value="Aldolase class I"/>
    <property type="match status" value="1"/>
</dbReference>
<dbReference type="SUPFAM" id="SSF51366">
    <property type="entry name" value="Ribulose-phoshate binding barrel"/>
    <property type="match status" value="1"/>
</dbReference>
<dbReference type="GO" id="GO:0004834">
    <property type="term" value="F:tryptophan synthase activity"/>
    <property type="evidence" value="ECO:0007669"/>
    <property type="project" value="UniProtKB-EC"/>
</dbReference>
<dbReference type="EC" id="4.2.1.20" evidence="8"/>
<evidence type="ECO:0000256" key="5">
    <source>
        <dbReference type="ARBA" id="ARBA00023141"/>
    </source>
</evidence>
<sequence>MNKRFQALQTETKPLFIPFIMAGDPTPEDTIETALILQEEGANVLELGIPYSDPLADGPVIQEAAKRAKGMNISKAMELVGKMRQQGLEIPVLIFTYINPFLRLGEDEFFNLAKQHDVDGLLIPDLPFEESEQIRARCKMSGISYISLVAPTTSPKRLETISQDAQGFLYCVSSLGVTGERSDFHPETKRLLKEAKSYSSVPVALGFGISTRQQFIDVGEVCDGVIIGSSLIRKSHELRNEEPENYKNAFKSYLSSLVKGEQHINS</sequence>
<name>A0ABS9H0Y6_9BACL</name>
<dbReference type="PANTHER" id="PTHR43406">
    <property type="entry name" value="TRYPTOPHAN SYNTHASE, ALPHA CHAIN"/>
    <property type="match status" value="1"/>
</dbReference>
<comment type="caution">
    <text evidence="10">The sequence shown here is derived from an EMBL/GenBank/DDBJ whole genome shotgun (WGS) entry which is preliminary data.</text>
</comment>
<dbReference type="InterPro" id="IPR018204">
    <property type="entry name" value="Trp_synthase_alpha_AS"/>
</dbReference>
<comment type="catalytic activity">
    <reaction evidence="7 8">
        <text>(1S,2R)-1-C-(indol-3-yl)glycerol 3-phosphate + L-serine = D-glyceraldehyde 3-phosphate + L-tryptophan + H2O</text>
        <dbReference type="Rhea" id="RHEA:10532"/>
        <dbReference type="ChEBI" id="CHEBI:15377"/>
        <dbReference type="ChEBI" id="CHEBI:33384"/>
        <dbReference type="ChEBI" id="CHEBI:57912"/>
        <dbReference type="ChEBI" id="CHEBI:58866"/>
        <dbReference type="ChEBI" id="CHEBI:59776"/>
        <dbReference type="EC" id="4.2.1.20"/>
    </reaction>
</comment>
<dbReference type="HAMAP" id="MF_00131">
    <property type="entry name" value="Trp_synth_alpha"/>
    <property type="match status" value="1"/>
</dbReference>
<evidence type="ECO:0000256" key="9">
    <source>
        <dbReference type="RuleBase" id="RU003662"/>
    </source>
</evidence>
<comment type="subunit">
    <text evidence="2 8">Tetramer of two alpha and two beta chains.</text>
</comment>
<dbReference type="RefSeq" id="WP_236333030.1">
    <property type="nucleotide sequence ID" value="NZ_JAKIJS010000001.1"/>
</dbReference>
<dbReference type="NCBIfam" id="TIGR00262">
    <property type="entry name" value="trpA"/>
    <property type="match status" value="1"/>
</dbReference>
<dbReference type="CDD" id="cd04724">
    <property type="entry name" value="Tryptophan_synthase_alpha"/>
    <property type="match status" value="1"/>
</dbReference>
<comment type="function">
    <text evidence="8">The alpha subunit is responsible for the aldol cleavage of indoleglycerol phosphate to indole and glyceraldehyde 3-phosphate.</text>
</comment>
<dbReference type="EMBL" id="JAKIJS010000001">
    <property type="protein sequence ID" value="MCF6137438.1"/>
    <property type="molecule type" value="Genomic_DNA"/>
</dbReference>
<evidence type="ECO:0000256" key="2">
    <source>
        <dbReference type="ARBA" id="ARBA00011270"/>
    </source>
</evidence>
<evidence type="ECO:0000313" key="10">
    <source>
        <dbReference type="EMBL" id="MCF6137438.1"/>
    </source>
</evidence>
<organism evidence="10 11">
    <name type="scientific">Pseudalkalibacillus berkeleyi</name>
    <dbReference type="NCBI Taxonomy" id="1069813"/>
    <lineage>
        <taxon>Bacteria</taxon>
        <taxon>Bacillati</taxon>
        <taxon>Bacillota</taxon>
        <taxon>Bacilli</taxon>
        <taxon>Bacillales</taxon>
        <taxon>Fictibacillaceae</taxon>
        <taxon>Pseudalkalibacillus</taxon>
    </lineage>
</organism>